<dbReference type="SUPFAM" id="SSF53474">
    <property type="entry name" value="alpha/beta-Hydrolases"/>
    <property type="match status" value="1"/>
</dbReference>
<accession>A0ABP8UYL3</accession>
<dbReference type="Pfam" id="PF12697">
    <property type="entry name" value="Abhydrolase_6"/>
    <property type="match status" value="1"/>
</dbReference>
<proteinExistence type="predicted"/>
<evidence type="ECO:0000313" key="3">
    <source>
        <dbReference type="Proteomes" id="UP001500604"/>
    </source>
</evidence>
<dbReference type="InterPro" id="IPR000073">
    <property type="entry name" value="AB_hydrolase_1"/>
</dbReference>
<dbReference type="GO" id="GO:0016787">
    <property type="term" value="F:hydrolase activity"/>
    <property type="evidence" value="ECO:0007669"/>
    <property type="project" value="UniProtKB-KW"/>
</dbReference>
<organism evidence="2 3">
    <name type="scientific">Kistimonas scapharcae</name>
    <dbReference type="NCBI Taxonomy" id="1036133"/>
    <lineage>
        <taxon>Bacteria</taxon>
        <taxon>Pseudomonadati</taxon>
        <taxon>Pseudomonadota</taxon>
        <taxon>Gammaproteobacteria</taxon>
        <taxon>Oceanospirillales</taxon>
        <taxon>Endozoicomonadaceae</taxon>
        <taxon>Kistimonas</taxon>
    </lineage>
</organism>
<comment type="caution">
    <text evidence="2">The sequence shown here is derived from an EMBL/GenBank/DDBJ whole genome shotgun (WGS) entry which is preliminary data.</text>
</comment>
<name>A0ABP8UYL3_9GAMM</name>
<dbReference type="Gene3D" id="3.40.50.1820">
    <property type="entry name" value="alpha/beta hydrolase"/>
    <property type="match status" value="1"/>
</dbReference>
<evidence type="ECO:0000259" key="1">
    <source>
        <dbReference type="Pfam" id="PF12697"/>
    </source>
</evidence>
<dbReference type="RefSeq" id="WP_345194658.1">
    <property type="nucleotide sequence ID" value="NZ_BAABFL010000112.1"/>
</dbReference>
<protein>
    <submittedName>
        <fullName evidence="2">Alpha/beta hydrolase</fullName>
    </submittedName>
</protein>
<keyword evidence="3" id="KW-1185">Reference proteome</keyword>
<reference evidence="3" key="1">
    <citation type="journal article" date="2019" name="Int. J. Syst. Evol. Microbiol.">
        <title>The Global Catalogue of Microorganisms (GCM) 10K type strain sequencing project: providing services to taxonomists for standard genome sequencing and annotation.</title>
        <authorList>
            <consortium name="The Broad Institute Genomics Platform"/>
            <consortium name="The Broad Institute Genome Sequencing Center for Infectious Disease"/>
            <person name="Wu L."/>
            <person name="Ma J."/>
        </authorList>
    </citation>
    <scope>NUCLEOTIDE SEQUENCE [LARGE SCALE GENOMIC DNA]</scope>
    <source>
        <strain evidence="3">JCM 17805</strain>
    </source>
</reference>
<sequence length="267" mass="30146">MTLPIHFAHANGFPAPVYRKLFSALEQQGFSVGWLEKHGHDPLFPVTDSWPHLVDELLEAIRCQHKEPVLAVGHSLGGVLSLFASWQAPELFRGVIMLDAPLLTPLEGGLVRLIKRLGAVDRITPAGRTLGRRSVWCSRKEAIEYFQKKPLFRHFDPECLADYVDHGMEHGEAEVRLGFDPDIEISIYRSIPDRWPRAVKSFPVPTVVVYGDRSDVVMPHMIMAMRLRRHVRVQKVPGGHMFPLEQPEQTAQLITRLAESMGVSKPS</sequence>
<dbReference type="InterPro" id="IPR029058">
    <property type="entry name" value="AB_hydrolase_fold"/>
</dbReference>
<dbReference type="EMBL" id="BAABFL010000112">
    <property type="protein sequence ID" value="GAA4648930.1"/>
    <property type="molecule type" value="Genomic_DNA"/>
</dbReference>
<feature type="domain" description="AB hydrolase-1" evidence="1">
    <location>
        <begin position="8"/>
        <end position="252"/>
    </location>
</feature>
<keyword evidence="2" id="KW-0378">Hydrolase</keyword>
<evidence type="ECO:0000313" key="2">
    <source>
        <dbReference type="EMBL" id="GAA4648930.1"/>
    </source>
</evidence>
<gene>
    <name evidence="2" type="ORF">GCM10023116_12040</name>
</gene>
<dbReference type="Proteomes" id="UP001500604">
    <property type="component" value="Unassembled WGS sequence"/>
</dbReference>